<evidence type="ECO:0000313" key="4">
    <source>
        <dbReference type="EMBL" id="PRP79486.1"/>
    </source>
</evidence>
<dbReference type="PANTHER" id="PTHR14580">
    <property type="entry name" value="MULTIPLE MYELOMA TUMOR-ASSOCIATED PROTEIN 2 FAMILY MEMBER"/>
    <property type="match status" value="1"/>
</dbReference>
<keyword evidence="1" id="KW-0175">Coiled coil</keyword>
<organism evidence="4 5">
    <name type="scientific">Planoprotostelium fungivorum</name>
    <dbReference type="NCBI Taxonomy" id="1890364"/>
    <lineage>
        <taxon>Eukaryota</taxon>
        <taxon>Amoebozoa</taxon>
        <taxon>Evosea</taxon>
        <taxon>Variosea</taxon>
        <taxon>Cavosteliida</taxon>
        <taxon>Cavosteliaceae</taxon>
        <taxon>Planoprotostelium</taxon>
    </lineage>
</organism>
<name>A0A2P6N6A0_9EUKA</name>
<feature type="coiled-coil region" evidence="1">
    <location>
        <begin position="66"/>
        <end position="93"/>
    </location>
</feature>
<keyword evidence="5" id="KW-1185">Reference proteome</keyword>
<dbReference type="Pfam" id="PF10159">
    <property type="entry name" value="MMtag"/>
    <property type="match status" value="1"/>
</dbReference>
<dbReference type="InParanoid" id="A0A2P6N6A0"/>
<reference evidence="4 5" key="1">
    <citation type="journal article" date="2018" name="Genome Biol. Evol.">
        <title>Multiple Roots of Fruiting Body Formation in Amoebozoa.</title>
        <authorList>
            <person name="Hillmann F."/>
            <person name="Forbes G."/>
            <person name="Novohradska S."/>
            <person name="Ferling I."/>
            <person name="Riege K."/>
            <person name="Groth M."/>
            <person name="Westermann M."/>
            <person name="Marz M."/>
            <person name="Spaller T."/>
            <person name="Winckler T."/>
            <person name="Schaap P."/>
            <person name="Glockner G."/>
        </authorList>
    </citation>
    <scope>NUCLEOTIDE SEQUENCE [LARGE SCALE GENOMIC DNA]</scope>
    <source>
        <strain evidence="4 5">Jena</strain>
    </source>
</reference>
<proteinExistence type="predicted"/>
<evidence type="ECO:0000256" key="2">
    <source>
        <dbReference type="SAM" id="MobiDB-lite"/>
    </source>
</evidence>
<feature type="compositionally biased region" description="Basic and acidic residues" evidence="2">
    <location>
        <begin position="272"/>
        <end position="294"/>
    </location>
</feature>
<feature type="compositionally biased region" description="Basic residues" evidence="2">
    <location>
        <begin position="361"/>
        <end position="370"/>
    </location>
</feature>
<dbReference type="InterPro" id="IPR039207">
    <property type="entry name" value="MMTAG2-like"/>
</dbReference>
<feature type="compositionally biased region" description="Basic and acidic residues" evidence="2">
    <location>
        <begin position="235"/>
        <end position="258"/>
    </location>
</feature>
<evidence type="ECO:0000313" key="5">
    <source>
        <dbReference type="Proteomes" id="UP000241769"/>
    </source>
</evidence>
<protein>
    <submittedName>
        <fullName evidence="4">Multiple myeloma tumor-associated protein-like protein</fullName>
    </submittedName>
</protein>
<feature type="region of interest" description="Disordered" evidence="2">
    <location>
        <begin position="159"/>
        <end position="370"/>
    </location>
</feature>
<gene>
    <name evidence="4" type="ORF">PROFUN_12854</name>
</gene>
<comment type="caution">
    <text evidence="4">The sequence shown here is derived from an EMBL/GenBank/DDBJ whole genome shotgun (WGS) entry which is preliminary data.</text>
</comment>
<accession>A0A2P6N6A0</accession>
<dbReference type="OrthoDB" id="5390672at2759"/>
<feature type="compositionally biased region" description="Basic residues" evidence="2">
    <location>
        <begin position="211"/>
        <end position="234"/>
    </location>
</feature>
<feature type="domain" description="Multiple myeloma tumor-associated protein 2-like N-terminal" evidence="3">
    <location>
        <begin position="12"/>
        <end position="96"/>
    </location>
</feature>
<feature type="compositionally biased region" description="Basic and acidic residues" evidence="2">
    <location>
        <begin position="190"/>
        <end position="210"/>
    </location>
</feature>
<dbReference type="EMBL" id="MDYQ01000182">
    <property type="protein sequence ID" value="PRP79486.1"/>
    <property type="molecule type" value="Genomic_DNA"/>
</dbReference>
<feature type="compositionally biased region" description="Basic and acidic residues" evidence="2">
    <location>
        <begin position="301"/>
        <end position="311"/>
    </location>
</feature>
<evidence type="ECO:0000259" key="3">
    <source>
        <dbReference type="Pfam" id="PF10159"/>
    </source>
</evidence>
<dbReference type="PANTHER" id="PTHR14580:SF0">
    <property type="entry name" value="MULTIPLE MYELOMA TUMOR-ASSOCIATED PROTEIN 2"/>
    <property type="match status" value="1"/>
</dbReference>
<dbReference type="InterPro" id="IPR019315">
    <property type="entry name" value="MMTA2_N"/>
</dbReference>
<sequence>MSIFAGMGMRGGTRGGKDQFNWDDIRGDKFKENYLGQTLKLQQNWWYKGEMKHGGKVVEADRTNFSQQMAKEKTKYADEIRALKEREEQLRMEALGLRPKSRVNNEKKLEKHEFQELVRRGNVERDEYDLAKMGGVGHKGFNIVLESLEPQKVDRLEGVVPSAASDNATAAPEAKKSYGVFPQKSTIESAESRPGELEERIKREVMMSHSDKKHKREKREKKEKKEKKDKKRKRREEDREARSPRREKEARQPIHPEEFTQESPSPQRSSSRRGEGDHLQRLTGTEERRRHDSPPPRSTHRRDEERRRHDSPSPQRSSHRREERRESSPSRSRRHDSASPERTRESPRREERGRRDEREERRRRHDSQSP</sequence>
<evidence type="ECO:0000256" key="1">
    <source>
        <dbReference type="SAM" id="Coils"/>
    </source>
</evidence>
<dbReference type="AlphaFoldDB" id="A0A2P6N6A0"/>
<dbReference type="Proteomes" id="UP000241769">
    <property type="component" value="Unassembled WGS sequence"/>
</dbReference>
<feature type="compositionally biased region" description="Basic and acidic residues" evidence="2">
    <location>
        <begin position="335"/>
        <end position="360"/>
    </location>
</feature>